<dbReference type="InterPro" id="IPR035924">
    <property type="entry name" value="FlaG-like_sf"/>
</dbReference>
<organism evidence="3 4">
    <name type="scientific">Clostridium neonatale</name>
    <dbReference type="NCBI Taxonomy" id="137838"/>
    <lineage>
        <taxon>Bacteria</taxon>
        <taxon>Bacillati</taxon>
        <taxon>Bacillota</taxon>
        <taxon>Clostridia</taxon>
        <taxon>Eubacteriales</taxon>
        <taxon>Clostridiaceae</taxon>
        <taxon>Clostridium</taxon>
    </lineage>
</organism>
<accession>A0A650MK42</accession>
<dbReference type="RefSeq" id="WP_125147439.1">
    <property type="nucleotide sequence ID" value="NZ_CAKJVD010000009.1"/>
</dbReference>
<evidence type="ECO:0000313" key="1">
    <source>
        <dbReference type="EMBL" id="CAG9705202.1"/>
    </source>
</evidence>
<keyword evidence="2" id="KW-0969">Cilium</keyword>
<dbReference type="SUPFAM" id="SSF160214">
    <property type="entry name" value="FlaG-like"/>
    <property type="match status" value="1"/>
</dbReference>
<dbReference type="EMBL" id="CAMTCP010000111">
    <property type="protein sequence ID" value="CAI3560586.1"/>
    <property type="molecule type" value="Genomic_DNA"/>
</dbReference>
<protein>
    <submittedName>
        <fullName evidence="2">Flagellar protein FlaG</fullName>
    </submittedName>
</protein>
<dbReference type="PANTHER" id="PTHR37166">
    <property type="entry name" value="PROTEIN FLAG"/>
    <property type="match status" value="1"/>
</dbReference>
<keyword evidence="2" id="KW-0282">Flagellum</keyword>
<keyword evidence="2" id="KW-0966">Cell projection</keyword>
<evidence type="ECO:0000313" key="3">
    <source>
        <dbReference type="EMBL" id="VCT85594.1"/>
    </source>
</evidence>
<dbReference type="InterPro" id="IPR005186">
    <property type="entry name" value="FlaG"/>
</dbReference>
<reference evidence="3 4" key="1">
    <citation type="submission" date="2018-06" db="EMBL/GenBank/DDBJ databases">
        <authorList>
            <consortium name="IHU Genomes"/>
        </authorList>
    </citation>
    <scope>NUCLEOTIDE SEQUENCE [LARGE SCALE GENOMIC DNA]</scope>
    <source>
        <strain evidence="3 4">NEC25</strain>
    </source>
</reference>
<proteinExistence type="predicted"/>
<dbReference type="EMBL" id="CAKJVE010000004">
    <property type="protein sequence ID" value="CAG9705202.1"/>
    <property type="molecule type" value="Genomic_DNA"/>
</dbReference>
<dbReference type="Gene3D" id="3.30.160.170">
    <property type="entry name" value="FlaG-like"/>
    <property type="match status" value="1"/>
</dbReference>
<sequence length="135" mass="15631">MDVSSINRNQDYLKIYARNAEITQNTGYTSNEDNVYKNSMIKNLLNKEDVPEKQNRNEKEQIKKEDLDKAMGKLNKFLEDEKTHAEYERHEDLGTLMVKIVDDDTQQVVVELPPEKVLDMIASLCKQVGLLDKKA</sequence>
<reference evidence="1" key="2">
    <citation type="submission" date="2021-10" db="EMBL/GenBank/DDBJ databases">
        <authorList>
            <person name="Mesa V."/>
        </authorList>
    </citation>
    <scope>NUCLEOTIDE SEQUENCE</scope>
    <source>
        <strain evidence="1">CC3_PB</strain>
    </source>
</reference>
<dbReference type="EMBL" id="UWJD01000002">
    <property type="protein sequence ID" value="VCT85594.1"/>
    <property type="molecule type" value="Genomic_DNA"/>
</dbReference>
<name>A0A650MK42_9CLOT</name>
<dbReference type="Proteomes" id="UP000431451">
    <property type="component" value="Unassembled WGS sequence"/>
</dbReference>
<dbReference type="Proteomes" id="UP000789738">
    <property type="component" value="Unassembled WGS sequence"/>
</dbReference>
<dbReference type="Proteomes" id="UP001189143">
    <property type="component" value="Unassembled WGS sequence"/>
</dbReference>
<gene>
    <name evidence="2" type="ORF">CNEO2_10097</name>
    <name evidence="1" type="ORF">CNEO_41705</name>
    <name evidence="3" type="ORF">CNEONATNEC25_03197</name>
</gene>
<dbReference type="AlphaFoldDB" id="A0A650MK42"/>
<evidence type="ECO:0000313" key="4">
    <source>
        <dbReference type="Proteomes" id="UP000431451"/>
    </source>
</evidence>
<dbReference type="Pfam" id="PF03646">
    <property type="entry name" value="FlaG"/>
    <property type="match status" value="1"/>
</dbReference>
<dbReference type="PANTHER" id="PTHR37166:SF1">
    <property type="entry name" value="PROTEIN FLAG"/>
    <property type="match status" value="1"/>
</dbReference>
<evidence type="ECO:0000313" key="2">
    <source>
        <dbReference type="EMBL" id="CAI3560586.1"/>
    </source>
</evidence>
<reference evidence="2" key="3">
    <citation type="submission" date="2022-10" db="EMBL/GenBank/DDBJ databases">
        <authorList>
            <person name="Aires J."/>
            <person name="Mesa V."/>
        </authorList>
    </citation>
    <scope>NUCLEOTIDE SEQUENCE</scope>
    <source>
        <strain evidence="2">Clostridium neonatale JD116</strain>
    </source>
</reference>